<evidence type="ECO:0000313" key="5">
    <source>
        <dbReference type="EMBL" id="TMW66105.1"/>
    </source>
</evidence>
<accession>A0A8K1FJI4</accession>
<dbReference type="GO" id="GO:0004721">
    <property type="term" value="F:phosphoprotein phosphatase activity"/>
    <property type="evidence" value="ECO:0007669"/>
    <property type="project" value="UniProtKB-KW"/>
</dbReference>
<organism evidence="5 6">
    <name type="scientific">Pythium oligandrum</name>
    <name type="common">Mycoparasitic fungus</name>
    <dbReference type="NCBI Taxonomy" id="41045"/>
    <lineage>
        <taxon>Eukaryota</taxon>
        <taxon>Sar</taxon>
        <taxon>Stramenopiles</taxon>
        <taxon>Oomycota</taxon>
        <taxon>Peronosporomycetes</taxon>
        <taxon>Pythiales</taxon>
        <taxon>Pythiaceae</taxon>
        <taxon>Pythium</taxon>
    </lineage>
</organism>
<reference evidence="5" key="1">
    <citation type="submission" date="2019-03" db="EMBL/GenBank/DDBJ databases">
        <title>Long read genome sequence of the mycoparasitic Pythium oligandrum ATCC 38472 isolated from sugarbeet rhizosphere.</title>
        <authorList>
            <person name="Gaulin E."/>
        </authorList>
    </citation>
    <scope>NUCLEOTIDE SEQUENCE</scope>
    <source>
        <strain evidence="5">ATCC 38472_TT</strain>
    </source>
</reference>
<evidence type="ECO:0000259" key="3">
    <source>
        <dbReference type="PROSITE" id="PS50054"/>
    </source>
</evidence>
<evidence type="ECO:0000259" key="4">
    <source>
        <dbReference type="PROSITE" id="PS50056"/>
    </source>
</evidence>
<dbReference type="InterPro" id="IPR029006">
    <property type="entry name" value="ADF-H/Gelsolin-like_dom_sf"/>
</dbReference>
<proteinExistence type="predicted"/>
<protein>
    <recommendedName>
        <fullName evidence="7">Protein-tyrosine-phosphatase</fullName>
    </recommendedName>
</protein>
<dbReference type="CDD" id="cd14498">
    <property type="entry name" value="DSP"/>
    <property type="match status" value="1"/>
</dbReference>
<dbReference type="PRINTS" id="PR01908">
    <property type="entry name" value="ADSPHPHTASE"/>
</dbReference>
<evidence type="ECO:0000256" key="1">
    <source>
        <dbReference type="ARBA" id="ARBA00022801"/>
    </source>
</evidence>
<dbReference type="SUPFAM" id="SSF52799">
    <property type="entry name" value="(Phosphotyrosine protein) phosphatases II"/>
    <property type="match status" value="1"/>
</dbReference>
<evidence type="ECO:0000256" key="2">
    <source>
        <dbReference type="ARBA" id="ARBA00022912"/>
    </source>
</evidence>
<evidence type="ECO:0008006" key="7">
    <source>
        <dbReference type="Google" id="ProtNLM"/>
    </source>
</evidence>
<keyword evidence="2" id="KW-0904">Protein phosphatase</keyword>
<dbReference type="Gene3D" id="3.90.190.10">
    <property type="entry name" value="Protein tyrosine phosphatase superfamily"/>
    <property type="match status" value="1"/>
</dbReference>
<dbReference type="PANTHER" id="PTHR46381">
    <property type="entry name" value="MKPA PROTEIN"/>
    <property type="match status" value="1"/>
</dbReference>
<name>A0A8K1FJI4_PYTOL</name>
<dbReference type="Pfam" id="PF00782">
    <property type="entry name" value="DSPc"/>
    <property type="match status" value="1"/>
</dbReference>
<feature type="domain" description="Tyrosine-protein phosphatase" evidence="3">
    <location>
        <begin position="1"/>
        <end position="138"/>
    </location>
</feature>
<keyword evidence="6" id="KW-1185">Reference proteome</keyword>
<dbReference type="PANTHER" id="PTHR46381:SF2">
    <property type="entry name" value="MAP KINASE PHOSPHATASE"/>
    <property type="match status" value="1"/>
</dbReference>
<dbReference type="PROSITE" id="PS50054">
    <property type="entry name" value="TYR_PHOSPHATASE_DUAL"/>
    <property type="match status" value="1"/>
</dbReference>
<evidence type="ECO:0000313" key="6">
    <source>
        <dbReference type="Proteomes" id="UP000794436"/>
    </source>
</evidence>
<sequence length="263" mass="29240">MDFLYIGGAAAAKDRDNLKQVGITHVINCAANIAPAFFPDDFQYYNIRLRDHSSQDVARYFYNVFDFIERARKRGGKVFVHCVKGISRSPTMAIAYLMWLKRVDLYQALDIVRQARPAVDPNAGFIFQLTEWEHLHAEGRIKLHNTTVFRIDIPGGSIGNGNGARAAERPLVIGPLSNISDASFSQPSEDMAKSCYVLCSPDYMCVWCGTNASEVHVEAAQYATTLLQAYESFPDKYELVTSGQETAAFWSLVEALPPLKSGA</sequence>
<dbReference type="OrthoDB" id="10252009at2759"/>
<dbReference type="SMART" id="SM00195">
    <property type="entry name" value="DSPc"/>
    <property type="match status" value="1"/>
</dbReference>
<dbReference type="Gene3D" id="3.40.20.10">
    <property type="entry name" value="Severin"/>
    <property type="match status" value="1"/>
</dbReference>
<dbReference type="InterPro" id="IPR000387">
    <property type="entry name" value="Tyr_Pase_dom"/>
</dbReference>
<feature type="domain" description="Tyrosine specific protein phosphatases" evidence="4">
    <location>
        <begin position="59"/>
        <end position="119"/>
    </location>
</feature>
<dbReference type="EMBL" id="SPLM01000036">
    <property type="protein sequence ID" value="TMW66105.1"/>
    <property type="molecule type" value="Genomic_DNA"/>
</dbReference>
<dbReference type="SUPFAM" id="SSF55753">
    <property type="entry name" value="Actin depolymerizing proteins"/>
    <property type="match status" value="1"/>
</dbReference>
<dbReference type="PROSITE" id="PS50056">
    <property type="entry name" value="TYR_PHOSPHATASE_2"/>
    <property type="match status" value="1"/>
</dbReference>
<dbReference type="FunFam" id="3.90.190.10:FF:000130">
    <property type="entry name" value="Dual specificity protein phosphatase, putative"/>
    <property type="match status" value="1"/>
</dbReference>
<dbReference type="InterPro" id="IPR020422">
    <property type="entry name" value="TYR_PHOSPHATASE_DUAL_dom"/>
</dbReference>
<dbReference type="AlphaFoldDB" id="A0A8K1FJI4"/>
<comment type="caution">
    <text evidence="5">The sequence shown here is derived from an EMBL/GenBank/DDBJ whole genome shotgun (WGS) entry which is preliminary data.</text>
</comment>
<dbReference type="InterPro" id="IPR029021">
    <property type="entry name" value="Prot-tyrosine_phosphatase-like"/>
</dbReference>
<gene>
    <name evidence="5" type="ORF">Poli38472_003870</name>
</gene>
<keyword evidence="1" id="KW-0378">Hydrolase</keyword>
<dbReference type="InterPro" id="IPR000340">
    <property type="entry name" value="Dual-sp_phosphatase_cat-dom"/>
</dbReference>
<dbReference type="Proteomes" id="UP000794436">
    <property type="component" value="Unassembled WGS sequence"/>
</dbReference>
<dbReference type="InterPro" id="IPR016130">
    <property type="entry name" value="Tyr_Pase_AS"/>
</dbReference>
<dbReference type="PROSITE" id="PS00383">
    <property type="entry name" value="TYR_PHOSPHATASE_1"/>
    <property type="match status" value="1"/>
</dbReference>